<organism evidence="1 2">
    <name type="scientific">Brassica napus</name>
    <name type="common">Rape</name>
    <dbReference type="NCBI Taxonomy" id="3708"/>
    <lineage>
        <taxon>Eukaryota</taxon>
        <taxon>Viridiplantae</taxon>
        <taxon>Streptophyta</taxon>
        <taxon>Embryophyta</taxon>
        <taxon>Tracheophyta</taxon>
        <taxon>Spermatophyta</taxon>
        <taxon>Magnoliopsida</taxon>
        <taxon>eudicotyledons</taxon>
        <taxon>Gunneridae</taxon>
        <taxon>Pentapetalae</taxon>
        <taxon>rosids</taxon>
        <taxon>malvids</taxon>
        <taxon>Brassicales</taxon>
        <taxon>Brassicaceae</taxon>
        <taxon>Brassiceae</taxon>
        <taxon>Brassica</taxon>
    </lineage>
</organism>
<proteinExistence type="predicted"/>
<protein>
    <submittedName>
        <fullName evidence="1">BnaA06g16400D protein</fullName>
    </submittedName>
</protein>
<keyword evidence="2" id="KW-1185">Reference proteome</keyword>
<dbReference type="PaxDb" id="3708-A0A078F428"/>
<dbReference type="AlphaFoldDB" id="A0A078F428"/>
<dbReference type="Gramene" id="CDY08086">
    <property type="protein sequence ID" value="CDY08086"/>
    <property type="gene ID" value="GSBRNA2T00125357001"/>
</dbReference>
<gene>
    <name evidence="1" type="primary">BnaA06g16400D</name>
    <name evidence="1" type="ORF">GSBRNA2T00125357001</name>
</gene>
<name>A0A078F428_BRANA</name>
<sequence length="26" mass="3056">MFCLKPNQGKTKPQNQILFLRYSGEN</sequence>
<evidence type="ECO:0000313" key="2">
    <source>
        <dbReference type="Proteomes" id="UP000028999"/>
    </source>
</evidence>
<accession>A0A078F428</accession>
<dbReference type="EMBL" id="LK031983">
    <property type="protein sequence ID" value="CDY08086.1"/>
    <property type="molecule type" value="Genomic_DNA"/>
</dbReference>
<dbReference type="Proteomes" id="UP000028999">
    <property type="component" value="Unassembled WGS sequence"/>
</dbReference>
<evidence type="ECO:0000313" key="1">
    <source>
        <dbReference type="EMBL" id="CDY08086.1"/>
    </source>
</evidence>
<reference evidence="1 2" key="1">
    <citation type="journal article" date="2014" name="Science">
        <title>Plant genetics. Early allopolyploid evolution in the post-Neolithic Brassica napus oilseed genome.</title>
        <authorList>
            <person name="Chalhoub B."/>
            <person name="Denoeud F."/>
            <person name="Liu S."/>
            <person name="Parkin I.A."/>
            <person name="Tang H."/>
            <person name="Wang X."/>
            <person name="Chiquet J."/>
            <person name="Belcram H."/>
            <person name="Tong C."/>
            <person name="Samans B."/>
            <person name="Correa M."/>
            <person name="Da Silva C."/>
            <person name="Just J."/>
            <person name="Falentin C."/>
            <person name="Koh C.S."/>
            <person name="Le Clainche I."/>
            <person name="Bernard M."/>
            <person name="Bento P."/>
            <person name="Noel B."/>
            <person name="Labadie K."/>
            <person name="Alberti A."/>
            <person name="Charles M."/>
            <person name="Arnaud D."/>
            <person name="Guo H."/>
            <person name="Daviaud C."/>
            <person name="Alamery S."/>
            <person name="Jabbari K."/>
            <person name="Zhao M."/>
            <person name="Edger P.P."/>
            <person name="Chelaifa H."/>
            <person name="Tack D."/>
            <person name="Lassalle G."/>
            <person name="Mestiri I."/>
            <person name="Schnel N."/>
            <person name="Le Paslier M.C."/>
            <person name="Fan G."/>
            <person name="Renault V."/>
            <person name="Bayer P.E."/>
            <person name="Golicz A.A."/>
            <person name="Manoli S."/>
            <person name="Lee T.H."/>
            <person name="Thi V.H."/>
            <person name="Chalabi S."/>
            <person name="Hu Q."/>
            <person name="Fan C."/>
            <person name="Tollenaere R."/>
            <person name="Lu Y."/>
            <person name="Battail C."/>
            <person name="Shen J."/>
            <person name="Sidebottom C.H."/>
            <person name="Wang X."/>
            <person name="Canaguier A."/>
            <person name="Chauveau A."/>
            <person name="Berard A."/>
            <person name="Deniot G."/>
            <person name="Guan M."/>
            <person name="Liu Z."/>
            <person name="Sun F."/>
            <person name="Lim Y.P."/>
            <person name="Lyons E."/>
            <person name="Town C.D."/>
            <person name="Bancroft I."/>
            <person name="Wang X."/>
            <person name="Meng J."/>
            <person name="Ma J."/>
            <person name="Pires J.C."/>
            <person name="King G.J."/>
            <person name="Brunel D."/>
            <person name="Delourme R."/>
            <person name="Renard M."/>
            <person name="Aury J.M."/>
            <person name="Adams K.L."/>
            <person name="Batley J."/>
            <person name="Snowdon R.J."/>
            <person name="Tost J."/>
            <person name="Edwards D."/>
            <person name="Zhou Y."/>
            <person name="Hua W."/>
            <person name="Sharpe A.G."/>
            <person name="Paterson A.H."/>
            <person name="Guan C."/>
            <person name="Wincker P."/>
        </authorList>
    </citation>
    <scope>NUCLEOTIDE SEQUENCE [LARGE SCALE GENOMIC DNA]</scope>
    <source>
        <strain evidence="2">cv. Darmor-bzh</strain>
    </source>
</reference>